<organism evidence="3 4">
    <name type="scientific">Rubripirellula lacrimiformis</name>
    <dbReference type="NCBI Taxonomy" id="1930273"/>
    <lineage>
        <taxon>Bacteria</taxon>
        <taxon>Pseudomonadati</taxon>
        <taxon>Planctomycetota</taxon>
        <taxon>Planctomycetia</taxon>
        <taxon>Pirellulales</taxon>
        <taxon>Pirellulaceae</taxon>
        <taxon>Rubripirellula</taxon>
    </lineage>
</organism>
<dbReference type="KEGG" id="rlc:K227x_08380"/>
<dbReference type="RefSeq" id="WP_145168155.1">
    <property type="nucleotide sequence ID" value="NZ_CP036525.1"/>
</dbReference>
<reference evidence="3 4" key="1">
    <citation type="submission" date="2019-02" db="EMBL/GenBank/DDBJ databases">
        <title>Deep-cultivation of Planctomycetes and their phenomic and genomic characterization uncovers novel biology.</title>
        <authorList>
            <person name="Wiegand S."/>
            <person name="Jogler M."/>
            <person name="Boedeker C."/>
            <person name="Pinto D."/>
            <person name="Vollmers J."/>
            <person name="Rivas-Marin E."/>
            <person name="Kohn T."/>
            <person name="Peeters S.H."/>
            <person name="Heuer A."/>
            <person name="Rast P."/>
            <person name="Oberbeckmann S."/>
            <person name="Bunk B."/>
            <person name="Jeske O."/>
            <person name="Meyerdierks A."/>
            <person name="Storesund J.E."/>
            <person name="Kallscheuer N."/>
            <person name="Luecker S."/>
            <person name="Lage O.M."/>
            <person name="Pohl T."/>
            <person name="Merkel B.J."/>
            <person name="Hornburger P."/>
            <person name="Mueller R.-W."/>
            <person name="Bruemmer F."/>
            <person name="Labrenz M."/>
            <person name="Spormann A.M."/>
            <person name="Op den Camp H."/>
            <person name="Overmann J."/>
            <person name="Amann R."/>
            <person name="Jetten M.S.M."/>
            <person name="Mascher T."/>
            <person name="Medema M.H."/>
            <person name="Devos D.P."/>
            <person name="Kaster A.-K."/>
            <person name="Ovreas L."/>
            <person name="Rohde M."/>
            <person name="Galperin M.Y."/>
            <person name="Jogler C."/>
        </authorList>
    </citation>
    <scope>NUCLEOTIDE SEQUENCE [LARGE SCALE GENOMIC DNA]</scope>
    <source>
        <strain evidence="3 4">K22_7</strain>
    </source>
</reference>
<feature type="transmembrane region" description="Helical" evidence="2">
    <location>
        <begin position="15"/>
        <end position="35"/>
    </location>
</feature>
<protein>
    <submittedName>
        <fullName evidence="3">Uncharacterized protein</fullName>
    </submittedName>
</protein>
<dbReference type="Proteomes" id="UP000318538">
    <property type="component" value="Chromosome"/>
</dbReference>
<feature type="region of interest" description="Disordered" evidence="1">
    <location>
        <begin position="201"/>
        <end position="224"/>
    </location>
</feature>
<dbReference type="OrthoDB" id="264011at2"/>
<evidence type="ECO:0000313" key="4">
    <source>
        <dbReference type="Proteomes" id="UP000318538"/>
    </source>
</evidence>
<keyword evidence="2" id="KW-0812">Transmembrane</keyword>
<accession>A0A517N5S9</accession>
<sequence length="224" mass="25450">MEARQLPPSGFPAKISALIGIAAMTLVMTSFAAAIEPANRNNSATPTGPVAQKRAAVSEAVRPSADEMTLAESRARRIVSKHLPELRGMLDRLRQRDPKHYDRAVRDLSRWARRLETAKKRGEQSYDIELALLKSEIAVNLLTAKLKVRDNPDDRKQLREAVESLEHSRLERARYDTNLLRERIERTQKLLAAAEERIRTMESRSDADRNATYTELLRKAGRKE</sequence>
<evidence type="ECO:0000256" key="1">
    <source>
        <dbReference type="SAM" id="MobiDB-lite"/>
    </source>
</evidence>
<keyword evidence="2" id="KW-0472">Membrane</keyword>
<proteinExistence type="predicted"/>
<keyword evidence="4" id="KW-1185">Reference proteome</keyword>
<dbReference type="EMBL" id="CP036525">
    <property type="protein sequence ID" value="QDT02461.1"/>
    <property type="molecule type" value="Genomic_DNA"/>
</dbReference>
<evidence type="ECO:0000313" key="3">
    <source>
        <dbReference type="EMBL" id="QDT02461.1"/>
    </source>
</evidence>
<name>A0A517N5S9_9BACT</name>
<evidence type="ECO:0000256" key="2">
    <source>
        <dbReference type="SAM" id="Phobius"/>
    </source>
</evidence>
<gene>
    <name evidence="3" type="ORF">K227x_08380</name>
</gene>
<keyword evidence="2" id="KW-1133">Transmembrane helix</keyword>
<dbReference type="AlphaFoldDB" id="A0A517N5S9"/>